<proteinExistence type="predicted"/>
<evidence type="ECO:0000256" key="1">
    <source>
        <dbReference type="SAM" id="Phobius"/>
    </source>
</evidence>
<evidence type="ECO:0000313" key="3">
    <source>
        <dbReference type="EMBL" id="OUZ17903.1"/>
    </source>
</evidence>
<evidence type="ECO:0000313" key="4">
    <source>
        <dbReference type="Proteomes" id="UP000196503"/>
    </source>
</evidence>
<protein>
    <recommendedName>
        <fullName evidence="5">Bacteriocin</fullName>
    </recommendedName>
</protein>
<evidence type="ECO:0008006" key="5">
    <source>
        <dbReference type="Google" id="ProtNLM"/>
    </source>
</evidence>
<dbReference type="AlphaFoldDB" id="A0A200I0V2"/>
<reference evidence="2 4" key="1">
    <citation type="submission" date="2017-05" db="EMBL/GenBank/DDBJ databases">
        <title>The Genome Sequence of Enterococcus faecium 2D5_DIV0622.</title>
        <authorList>
            <consortium name="The Broad Institute Genomics Platform"/>
            <consortium name="The Broad Institute Genomic Center for Infectious Diseases"/>
            <person name="Earl A."/>
            <person name="Manson A."/>
            <person name="Schwartman J."/>
            <person name="Gilmore M."/>
            <person name="Abouelleil A."/>
            <person name="Cao P."/>
            <person name="Chapman S."/>
            <person name="Cusick C."/>
            <person name="Shea T."/>
            <person name="Young S."/>
            <person name="Neafsey D."/>
            <person name="Nusbaum C."/>
            <person name="Birren B."/>
        </authorList>
    </citation>
    <scope>NUCLEOTIDE SEQUENCE [LARGE SCALE GENOMIC DNA]</scope>
    <source>
        <strain evidence="2 4">2D5_DIV0622</strain>
    </source>
</reference>
<keyword evidence="1" id="KW-1133">Transmembrane helix</keyword>
<feature type="transmembrane region" description="Helical" evidence="1">
    <location>
        <begin position="48"/>
        <end position="71"/>
    </location>
</feature>
<dbReference type="EMBL" id="NIBL01000002">
    <property type="protein sequence ID" value="OUZ17903.1"/>
    <property type="molecule type" value="Genomic_DNA"/>
</dbReference>
<feature type="transmembrane region" description="Helical" evidence="1">
    <location>
        <begin position="21"/>
        <end position="42"/>
    </location>
</feature>
<dbReference type="EMBL" id="NIBL01000002">
    <property type="protein sequence ID" value="OUZ17897.1"/>
    <property type="molecule type" value="Genomic_DNA"/>
</dbReference>
<dbReference type="Proteomes" id="UP000196503">
    <property type="component" value="Unassembled WGS sequence"/>
</dbReference>
<dbReference type="RefSeq" id="WP_087663287.1">
    <property type="nucleotide sequence ID" value="NZ_NIBL01000002.1"/>
</dbReference>
<sequence length="76" mass="7482">MKTRELLTEKQMKRVVGGGPAKNFIYGMGQGAMGGASLGAAICAPTGIAAGACAVVGGFYGMALGALAAGIDTFKK</sequence>
<keyword evidence="1" id="KW-0812">Transmembrane</keyword>
<accession>A0A200I0V2</accession>
<comment type="caution">
    <text evidence="2">The sequence shown here is derived from an EMBL/GenBank/DDBJ whole genome shotgun (WGS) entry which is preliminary data.</text>
</comment>
<keyword evidence="1" id="KW-0472">Membrane</keyword>
<name>A0A200I0V2_9ENTE</name>
<organism evidence="2 4">
    <name type="scientific">Enterococcus cecorum</name>
    <dbReference type="NCBI Taxonomy" id="44008"/>
    <lineage>
        <taxon>Bacteria</taxon>
        <taxon>Bacillati</taxon>
        <taxon>Bacillota</taxon>
        <taxon>Bacilli</taxon>
        <taxon>Lactobacillales</taxon>
        <taxon>Enterococcaceae</taxon>
        <taxon>Enterococcus</taxon>
    </lineage>
</organism>
<gene>
    <name evidence="2" type="ORF">A5869_001369</name>
    <name evidence="3" type="ORF">A5869_001375</name>
</gene>
<evidence type="ECO:0000313" key="2">
    <source>
        <dbReference type="EMBL" id="OUZ17897.1"/>
    </source>
</evidence>